<evidence type="ECO:0000313" key="3">
    <source>
        <dbReference type="Proteomes" id="UP001497453"/>
    </source>
</evidence>
<name>A0ABP1DDA6_9APHY</name>
<feature type="domain" description="26S proteasome regulatory subunit Rpn6 N-terminal" evidence="1">
    <location>
        <begin position="25"/>
        <end position="71"/>
    </location>
</feature>
<dbReference type="Proteomes" id="UP001497453">
    <property type="component" value="Chromosome 3"/>
</dbReference>
<gene>
    <name evidence="2" type="ORF">GFSPODELE1_LOCUS5600</name>
</gene>
<accession>A0ABP1DDA6</accession>
<protein>
    <recommendedName>
        <fullName evidence="1">26S proteasome regulatory subunit Rpn6 N-terminal domain-containing protein</fullName>
    </recommendedName>
</protein>
<proteinExistence type="predicted"/>
<keyword evidence="3" id="KW-1185">Reference proteome</keyword>
<sequence length="78" mass="8881">MPWRRSPLCESTGRGVETPLLLRRFAHQENALVKFAELYRDQKNAQGVAEVINMSRSFMSSTAKAKTAKLINISKWKS</sequence>
<dbReference type="EMBL" id="OZ037946">
    <property type="protein sequence ID" value="CAL1705825.1"/>
    <property type="molecule type" value="Genomic_DNA"/>
</dbReference>
<dbReference type="Gene3D" id="1.25.40.570">
    <property type="match status" value="1"/>
</dbReference>
<dbReference type="Pfam" id="PF18055">
    <property type="entry name" value="RPN6_N"/>
    <property type="match status" value="1"/>
</dbReference>
<evidence type="ECO:0000259" key="1">
    <source>
        <dbReference type="Pfam" id="PF18055"/>
    </source>
</evidence>
<dbReference type="InterPro" id="IPR040773">
    <property type="entry name" value="Rpn6_N"/>
</dbReference>
<organism evidence="2 3">
    <name type="scientific">Somion occarium</name>
    <dbReference type="NCBI Taxonomy" id="3059160"/>
    <lineage>
        <taxon>Eukaryota</taxon>
        <taxon>Fungi</taxon>
        <taxon>Dikarya</taxon>
        <taxon>Basidiomycota</taxon>
        <taxon>Agaricomycotina</taxon>
        <taxon>Agaricomycetes</taxon>
        <taxon>Polyporales</taxon>
        <taxon>Cerrenaceae</taxon>
        <taxon>Somion</taxon>
    </lineage>
</organism>
<evidence type="ECO:0000313" key="2">
    <source>
        <dbReference type="EMBL" id="CAL1705825.1"/>
    </source>
</evidence>
<reference evidence="3" key="1">
    <citation type="submission" date="2024-04" db="EMBL/GenBank/DDBJ databases">
        <authorList>
            <person name="Shaw F."/>
            <person name="Minotto A."/>
        </authorList>
    </citation>
    <scope>NUCLEOTIDE SEQUENCE [LARGE SCALE GENOMIC DNA]</scope>
</reference>